<dbReference type="PANTHER" id="PTHR30069">
    <property type="entry name" value="TONB-DEPENDENT OUTER MEMBRANE RECEPTOR"/>
    <property type="match status" value="1"/>
</dbReference>
<organism evidence="11 12">
    <name type="scientific">Capnocytophaga stomatis</name>
    <dbReference type="NCBI Taxonomy" id="1848904"/>
    <lineage>
        <taxon>Bacteria</taxon>
        <taxon>Pseudomonadati</taxon>
        <taxon>Bacteroidota</taxon>
        <taxon>Flavobacteriia</taxon>
        <taxon>Flavobacteriales</taxon>
        <taxon>Flavobacteriaceae</taxon>
        <taxon>Capnocytophaga</taxon>
    </lineage>
</organism>
<evidence type="ECO:0000256" key="8">
    <source>
        <dbReference type="PROSITE-ProRule" id="PRU01360"/>
    </source>
</evidence>
<comment type="similarity">
    <text evidence="8">Belongs to the TonB-dependent receptor family.</text>
</comment>
<dbReference type="Gene3D" id="2.60.40.1120">
    <property type="entry name" value="Carboxypeptidase-like, regulatory domain"/>
    <property type="match status" value="1"/>
</dbReference>
<dbReference type="SUPFAM" id="SSF56935">
    <property type="entry name" value="Porins"/>
    <property type="match status" value="1"/>
</dbReference>
<dbReference type="NCBIfam" id="TIGR04056">
    <property type="entry name" value="OMP_RagA_SusC"/>
    <property type="match status" value="1"/>
</dbReference>
<dbReference type="Pfam" id="PF07715">
    <property type="entry name" value="Plug"/>
    <property type="match status" value="1"/>
</dbReference>
<dbReference type="InterPro" id="IPR023997">
    <property type="entry name" value="TonB-dep_OMP_SusC/RagA_CS"/>
</dbReference>
<keyword evidence="12" id="KW-1185">Reference proteome</keyword>
<evidence type="ECO:0000313" key="11">
    <source>
        <dbReference type="EMBL" id="MFK8293540.1"/>
    </source>
</evidence>
<dbReference type="RefSeq" id="WP_405254252.1">
    <property type="nucleotide sequence ID" value="NZ_JBJGWE010000004.1"/>
</dbReference>
<dbReference type="Gene3D" id="2.170.130.10">
    <property type="entry name" value="TonB-dependent receptor, plug domain"/>
    <property type="match status" value="1"/>
</dbReference>
<dbReference type="InterPro" id="IPR012910">
    <property type="entry name" value="Plug_dom"/>
</dbReference>
<dbReference type="Pfam" id="PF13715">
    <property type="entry name" value="CarbopepD_reg_2"/>
    <property type="match status" value="1"/>
</dbReference>
<evidence type="ECO:0000256" key="4">
    <source>
        <dbReference type="ARBA" id="ARBA00022692"/>
    </source>
</evidence>
<proteinExistence type="inferred from homology"/>
<evidence type="ECO:0000256" key="9">
    <source>
        <dbReference type="SAM" id="SignalP"/>
    </source>
</evidence>
<dbReference type="SUPFAM" id="SSF49464">
    <property type="entry name" value="Carboxypeptidase regulatory domain-like"/>
    <property type="match status" value="1"/>
</dbReference>
<feature type="chain" id="PRO_5046049087" evidence="9">
    <location>
        <begin position="22"/>
        <end position="983"/>
    </location>
</feature>
<dbReference type="Gene3D" id="2.40.170.20">
    <property type="entry name" value="TonB-dependent receptor, beta-barrel domain"/>
    <property type="match status" value="1"/>
</dbReference>
<keyword evidence="7 8" id="KW-0998">Cell outer membrane</keyword>
<dbReference type="InterPro" id="IPR036942">
    <property type="entry name" value="Beta-barrel_TonB_sf"/>
</dbReference>
<evidence type="ECO:0000313" key="12">
    <source>
        <dbReference type="Proteomes" id="UP001622370"/>
    </source>
</evidence>
<dbReference type="NCBIfam" id="TIGR04057">
    <property type="entry name" value="SusC_RagA_signa"/>
    <property type="match status" value="1"/>
</dbReference>
<evidence type="ECO:0000256" key="1">
    <source>
        <dbReference type="ARBA" id="ARBA00004571"/>
    </source>
</evidence>
<accession>A0ABW8QBP4</accession>
<reference evidence="11 12" key="1">
    <citation type="journal article" date="2016" name="Sci. Rep.">
        <title>Whole genome sequencing identifies a novel species of the genus Capnocytophaga isolated from dog and cat bite wounds in humans.</title>
        <authorList>
            <person name="Zangenah S."/>
            <person name="Abbasi N."/>
            <person name="Andersson A.F."/>
            <person name="Bergman P."/>
        </authorList>
    </citation>
    <scope>NUCLEOTIDE SEQUENCE [LARGE SCALE GENOMIC DNA]</scope>
    <source>
        <strain evidence="11 12">W5</strain>
    </source>
</reference>
<evidence type="ECO:0000256" key="3">
    <source>
        <dbReference type="ARBA" id="ARBA00022452"/>
    </source>
</evidence>
<dbReference type="Proteomes" id="UP001622370">
    <property type="component" value="Unassembled WGS sequence"/>
</dbReference>
<keyword evidence="2 8" id="KW-0813">Transport</keyword>
<keyword evidence="6 8" id="KW-0472">Membrane</keyword>
<evidence type="ECO:0000256" key="5">
    <source>
        <dbReference type="ARBA" id="ARBA00022729"/>
    </source>
</evidence>
<dbReference type="InterPro" id="IPR039426">
    <property type="entry name" value="TonB-dep_rcpt-like"/>
</dbReference>
<dbReference type="InterPro" id="IPR008969">
    <property type="entry name" value="CarboxyPept-like_regulatory"/>
</dbReference>
<dbReference type="InterPro" id="IPR037066">
    <property type="entry name" value="Plug_dom_sf"/>
</dbReference>
<keyword evidence="3 8" id="KW-1134">Transmembrane beta strand</keyword>
<name>A0ABW8QBP4_9FLAO</name>
<evidence type="ECO:0000256" key="2">
    <source>
        <dbReference type="ARBA" id="ARBA00022448"/>
    </source>
</evidence>
<sequence length="983" mass="109144">MKEKLIWTVSFFFLALQIALAQEKTITGVVKDEQGEPLPGITVTIKGSTKGVATDFDGHYKIKANVGDVLQFLGIGLKTVSKQVSASTNKVNVVMHLEVEELEGVVVLGYGSEKKVGTLVGSVSTVSGGQVAERPTANVLDALQGKVPGLQIYTSSGEPSALSSIRLHGVGSLGASSTPLFIVDGAPVSSSAMRGLNPSDFESVSVLKDASATSIYGSRAANGVVYITTKRGAKGEKGQISINTQYGISNLANRIQFEGMMNAEELTNFWVATGFRTQAQVDDLRKRYPHDTRWDKVYYRQDIPTRQVDVSVAGGSDKTRYYVSGGYLNQEGVMYRSGFEKYTFRINLDSKVNDWMKVGMNSSLAYYDYQTNPFGSNSTNGGLSVLAAPIYSPVDENGKEYIRIPGWNRYHPNYLADKNPSNTTAFEVIPTGFVEIKPIKNLTYKLQGNIQFSNGYSSSNRLPSYIGNLENGTASRSYSRYLQKTLTNTLEYKFGFDQNNFVVLAGQEVVSSDFRSFNASGAKLINDNLILLSHAVEEKNIGEGRSFNTTNSVFGRVEYNFASKYFVDFLLRRDGSSRFGASNKYANFWAAGAMWDMKAENFLADVDAISALKVKLSVGTSGNSEIGNYDHLPLVSSGKYDAKTTYYISGAGNPDLKWEKQTKYTLGVTAEFFRKINLNVELYRRLTEDMLMDVPIPYTTGFSSVTKNVGKLQNQGIDIAFDVELFRNEEKGAHFTPYVSFNYNQDKVLELFQGRDYWIVPNTGVGYAVGKPVTFFYSMFKGINPDTGKAEWYEPGTNPMETTLDDSRVTSTFGDHLEQSTGVKRYAPFNGGFGFSAAYQGFTLQADFSFSQGKYLINNDRFFIENPTRFGGFNQNKAVTDYWKKPGDVTKFPKWGDNFTEFDSRLIEDASFVRLKNLTLAYSLPEEVLKQVGFFKRVRLYATGRNVLTWTKYTGLDPEVDSNLTLGVNPNTKQYVFGVELKF</sequence>
<feature type="domain" description="TonB-dependent receptor plug" evidence="10">
    <location>
        <begin position="120"/>
        <end position="224"/>
    </location>
</feature>
<evidence type="ECO:0000259" key="10">
    <source>
        <dbReference type="Pfam" id="PF07715"/>
    </source>
</evidence>
<evidence type="ECO:0000256" key="6">
    <source>
        <dbReference type="ARBA" id="ARBA00023136"/>
    </source>
</evidence>
<dbReference type="InterPro" id="IPR023996">
    <property type="entry name" value="TonB-dep_OMP_SusC/RagA"/>
</dbReference>
<keyword evidence="5 9" id="KW-0732">Signal</keyword>
<dbReference type="PROSITE" id="PS52016">
    <property type="entry name" value="TONB_DEPENDENT_REC_3"/>
    <property type="match status" value="1"/>
</dbReference>
<dbReference type="EMBL" id="JBJGWJ010000004">
    <property type="protein sequence ID" value="MFK8293540.1"/>
    <property type="molecule type" value="Genomic_DNA"/>
</dbReference>
<protein>
    <submittedName>
        <fullName evidence="11">SusC/RagA family TonB-linked outer membrane protein</fullName>
    </submittedName>
</protein>
<keyword evidence="4 8" id="KW-0812">Transmembrane</keyword>
<feature type="signal peptide" evidence="9">
    <location>
        <begin position="1"/>
        <end position="21"/>
    </location>
</feature>
<comment type="subcellular location">
    <subcellularLocation>
        <location evidence="1 8">Cell outer membrane</location>
        <topology evidence="1 8">Multi-pass membrane protein</topology>
    </subcellularLocation>
</comment>
<dbReference type="PANTHER" id="PTHR30069:SF29">
    <property type="entry name" value="HEMOGLOBIN AND HEMOGLOBIN-HAPTOGLOBIN-BINDING PROTEIN 1-RELATED"/>
    <property type="match status" value="1"/>
</dbReference>
<comment type="caution">
    <text evidence="11">The sequence shown here is derived from an EMBL/GenBank/DDBJ whole genome shotgun (WGS) entry which is preliminary data.</text>
</comment>
<gene>
    <name evidence="11" type="ORF">ACI76L_07075</name>
</gene>
<evidence type="ECO:0000256" key="7">
    <source>
        <dbReference type="ARBA" id="ARBA00023237"/>
    </source>
</evidence>